<keyword evidence="3" id="KW-1185">Reference proteome</keyword>
<name>A0ABY2NT44_9LEPT</name>
<sequence>MKILGKLEKVELREVWKNESSDFTPWLANEENISILGETIGIEMEVEAREKEVGPFKADILCKNTLDNSWILIENQLEKTDHTHLGQILTYAAGLNAVTIIWIAKKFTEEHRATIDWLNEKTENQINFFGIEIELFKIENSPVAPMFNLVSKPNNWHKSISQAAREMEITNLTETKILQKEYWEQLEQFLRLNSKIIKPTKPLPQHWTNFAIGKSYFTNCAIINSRDKKIAVHLSITGDKSKENYKTLLSSKQNIEKETNLKLIWEELPDAIESRIKVELENIDPSNKENWNKMIEWHKNCLEEFDKLFRERIKNI</sequence>
<organism evidence="2 3">
    <name type="scientific">Leptospira vanthielii</name>
    <dbReference type="NCBI Taxonomy" id="293085"/>
    <lineage>
        <taxon>Bacteria</taxon>
        <taxon>Pseudomonadati</taxon>
        <taxon>Spirochaetota</taxon>
        <taxon>Spirochaetia</taxon>
        <taxon>Leptospirales</taxon>
        <taxon>Leptospiraceae</taxon>
        <taxon>Leptospira</taxon>
    </lineage>
</organism>
<evidence type="ECO:0000259" key="1">
    <source>
        <dbReference type="Pfam" id="PF14088"/>
    </source>
</evidence>
<evidence type="ECO:0000313" key="3">
    <source>
        <dbReference type="Proteomes" id="UP000298112"/>
    </source>
</evidence>
<dbReference type="InterPro" id="IPR025364">
    <property type="entry name" value="DUF4268"/>
</dbReference>
<dbReference type="EMBL" id="RQHF01000008">
    <property type="protein sequence ID" value="TGM60813.1"/>
    <property type="molecule type" value="Genomic_DNA"/>
</dbReference>
<dbReference type="InterPro" id="IPR011856">
    <property type="entry name" value="tRNA_endonuc-like_dom_sf"/>
</dbReference>
<dbReference type="RefSeq" id="WP_135656973.1">
    <property type="nucleotide sequence ID" value="NZ_RQHF01000008.1"/>
</dbReference>
<protein>
    <submittedName>
        <fullName evidence="2">DUF4268 domain-containing protein</fullName>
    </submittedName>
</protein>
<dbReference type="Gene3D" id="3.40.1350.10">
    <property type="match status" value="1"/>
</dbReference>
<dbReference type="Pfam" id="PF14088">
    <property type="entry name" value="DUF4268"/>
    <property type="match status" value="1"/>
</dbReference>
<gene>
    <name evidence="2" type="ORF">EHQ95_02765</name>
</gene>
<reference evidence="3" key="1">
    <citation type="journal article" date="2019" name="PLoS Negl. Trop. Dis.">
        <title>Revisiting the worldwide diversity of Leptospira species in the environment.</title>
        <authorList>
            <person name="Vincent A.T."/>
            <person name="Schiettekatte O."/>
            <person name="Bourhy P."/>
            <person name="Veyrier F.J."/>
            <person name="Picardeau M."/>
        </authorList>
    </citation>
    <scope>NUCLEOTIDE SEQUENCE [LARGE SCALE GENOMIC DNA]</scope>
    <source>
        <strain evidence="3">201601955</strain>
    </source>
</reference>
<evidence type="ECO:0000313" key="2">
    <source>
        <dbReference type="EMBL" id="TGM60813.1"/>
    </source>
</evidence>
<proteinExistence type="predicted"/>
<feature type="domain" description="DUF4268" evidence="1">
    <location>
        <begin position="178"/>
        <end position="312"/>
    </location>
</feature>
<comment type="caution">
    <text evidence="2">The sequence shown here is derived from an EMBL/GenBank/DDBJ whole genome shotgun (WGS) entry which is preliminary data.</text>
</comment>
<dbReference type="Proteomes" id="UP000298112">
    <property type="component" value="Unassembled WGS sequence"/>
</dbReference>
<accession>A0ABY2NT44</accession>